<dbReference type="Proteomes" id="UP001055811">
    <property type="component" value="Linkage Group LG02"/>
</dbReference>
<protein>
    <submittedName>
        <fullName evidence="1">Uncharacterized protein</fullName>
    </submittedName>
</protein>
<gene>
    <name evidence="1" type="ORF">L2E82_12906</name>
</gene>
<organism evidence="1 2">
    <name type="scientific">Cichorium intybus</name>
    <name type="common">Chicory</name>
    <dbReference type="NCBI Taxonomy" id="13427"/>
    <lineage>
        <taxon>Eukaryota</taxon>
        <taxon>Viridiplantae</taxon>
        <taxon>Streptophyta</taxon>
        <taxon>Embryophyta</taxon>
        <taxon>Tracheophyta</taxon>
        <taxon>Spermatophyta</taxon>
        <taxon>Magnoliopsida</taxon>
        <taxon>eudicotyledons</taxon>
        <taxon>Gunneridae</taxon>
        <taxon>Pentapetalae</taxon>
        <taxon>asterids</taxon>
        <taxon>campanulids</taxon>
        <taxon>Asterales</taxon>
        <taxon>Asteraceae</taxon>
        <taxon>Cichorioideae</taxon>
        <taxon>Cichorieae</taxon>
        <taxon>Cichoriinae</taxon>
        <taxon>Cichorium</taxon>
    </lineage>
</organism>
<evidence type="ECO:0000313" key="1">
    <source>
        <dbReference type="EMBL" id="KAI3782848.1"/>
    </source>
</evidence>
<keyword evidence="2" id="KW-1185">Reference proteome</keyword>
<sequence>MGNESLIDCLSRNLSYAVDSEAIKTRGVGNQEITPGGGGGGGGSGGRRRCGGGHTCLDAKDSRHAVGNAVIFRGTGGGETEAGASKPAAVAGSPAFLKNPWAGIKTVIIVKIGVPSTYFVSRDAASNTDRRIVNKVLLSRSSE</sequence>
<name>A0ACB9GI49_CICIN</name>
<reference evidence="2" key="1">
    <citation type="journal article" date="2022" name="Mol. Ecol. Resour.">
        <title>The genomes of chicory, endive, great burdock and yacon provide insights into Asteraceae palaeo-polyploidization history and plant inulin production.</title>
        <authorList>
            <person name="Fan W."/>
            <person name="Wang S."/>
            <person name="Wang H."/>
            <person name="Wang A."/>
            <person name="Jiang F."/>
            <person name="Liu H."/>
            <person name="Zhao H."/>
            <person name="Xu D."/>
            <person name="Zhang Y."/>
        </authorList>
    </citation>
    <scope>NUCLEOTIDE SEQUENCE [LARGE SCALE GENOMIC DNA]</scope>
    <source>
        <strain evidence="2">cv. Punajuju</strain>
    </source>
</reference>
<accession>A0ACB9GI49</accession>
<reference evidence="1 2" key="2">
    <citation type="journal article" date="2022" name="Mol. Ecol. Resour.">
        <title>The genomes of chicory, endive, great burdock and yacon provide insights into Asteraceae paleo-polyploidization history and plant inulin production.</title>
        <authorList>
            <person name="Fan W."/>
            <person name="Wang S."/>
            <person name="Wang H."/>
            <person name="Wang A."/>
            <person name="Jiang F."/>
            <person name="Liu H."/>
            <person name="Zhao H."/>
            <person name="Xu D."/>
            <person name="Zhang Y."/>
        </authorList>
    </citation>
    <scope>NUCLEOTIDE SEQUENCE [LARGE SCALE GENOMIC DNA]</scope>
    <source>
        <strain evidence="2">cv. Punajuju</strain>
        <tissue evidence="1">Leaves</tissue>
    </source>
</reference>
<comment type="caution">
    <text evidence="1">The sequence shown here is derived from an EMBL/GenBank/DDBJ whole genome shotgun (WGS) entry which is preliminary data.</text>
</comment>
<proteinExistence type="predicted"/>
<evidence type="ECO:0000313" key="2">
    <source>
        <dbReference type="Proteomes" id="UP001055811"/>
    </source>
</evidence>
<dbReference type="EMBL" id="CM042010">
    <property type="protein sequence ID" value="KAI3782848.1"/>
    <property type="molecule type" value="Genomic_DNA"/>
</dbReference>